<evidence type="ECO:0000256" key="10">
    <source>
        <dbReference type="RuleBase" id="RU000384"/>
    </source>
</evidence>
<organism evidence="13 14">
    <name type="scientific">Stylonychia lemnae</name>
    <name type="common">Ciliate</name>
    <dbReference type="NCBI Taxonomy" id="5949"/>
    <lineage>
        <taxon>Eukaryota</taxon>
        <taxon>Sar</taxon>
        <taxon>Alveolata</taxon>
        <taxon>Ciliophora</taxon>
        <taxon>Intramacronucleata</taxon>
        <taxon>Spirotrichea</taxon>
        <taxon>Stichotrichia</taxon>
        <taxon>Sporadotrichida</taxon>
        <taxon>Oxytrichidae</taxon>
        <taxon>Stylonychinae</taxon>
        <taxon>Stylonychia</taxon>
    </lineage>
</organism>
<dbReference type="Gene3D" id="3.10.20.70">
    <property type="entry name" value="Glutamine synthetase, N-terminal domain"/>
    <property type="match status" value="1"/>
</dbReference>
<name>A0A078AG48_STYLE</name>
<dbReference type="PANTHER" id="PTHR20852:SF57">
    <property type="entry name" value="GLUTAMINE SYNTHETASE 2 CYTOPLASMIC"/>
    <property type="match status" value="1"/>
</dbReference>
<evidence type="ECO:0000256" key="4">
    <source>
        <dbReference type="ARBA" id="ARBA00022490"/>
    </source>
</evidence>
<dbReference type="GO" id="GO:0005524">
    <property type="term" value="F:ATP binding"/>
    <property type="evidence" value="ECO:0007669"/>
    <property type="project" value="UniProtKB-KW"/>
</dbReference>
<comment type="similarity">
    <text evidence="2 9 10">Belongs to the glutamine synthetase family.</text>
</comment>
<accession>A0A078AG48</accession>
<keyword evidence="6" id="KW-0547">Nucleotide-binding</keyword>
<evidence type="ECO:0000256" key="9">
    <source>
        <dbReference type="PROSITE-ProRule" id="PRU01330"/>
    </source>
</evidence>
<evidence type="ECO:0000259" key="12">
    <source>
        <dbReference type="PROSITE" id="PS51987"/>
    </source>
</evidence>
<dbReference type="EMBL" id="CCKQ01009779">
    <property type="protein sequence ID" value="CDW81285.1"/>
    <property type="molecule type" value="Genomic_DNA"/>
</dbReference>
<keyword evidence="14" id="KW-1185">Reference proteome</keyword>
<evidence type="ECO:0000256" key="7">
    <source>
        <dbReference type="ARBA" id="ARBA00022840"/>
    </source>
</evidence>
<dbReference type="PROSITE" id="PS00180">
    <property type="entry name" value="GLNA_1"/>
    <property type="match status" value="1"/>
</dbReference>
<dbReference type="InterPro" id="IPR008147">
    <property type="entry name" value="Gln_synt_N"/>
</dbReference>
<dbReference type="AlphaFoldDB" id="A0A078AG48"/>
<dbReference type="PROSITE" id="PS51986">
    <property type="entry name" value="GS_BETA_GRASP"/>
    <property type="match status" value="1"/>
</dbReference>
<proteinExistence type="inferred from homology"/>
<evidence type="ECO:0000256" key="3">
    <source>
        <dbReference type="ARBA" id="ARBA00012937"/>
    </source>
</evidence>
<gene>
    <name evidence="13" type="primary">Contig19263.g20421</name>
    <name evidence="13" type="ORF">STYLEM_10298</name>
</gene>
<comment type="subcellular location">
    <subcellularLocation>
        <location evidence="1">Cytoplasm</location>
    </subcellularLocation>
</comment>
<keyword evidence="7" id="KW-0067">ATP-binding</keyword>
<comment type="catalytic activity">
    <reaction evidence="8">
        <text>L-glutamate + NH4(+) + ATP = L-glutamine + ADP + phosphate + H(+)</text>
        <dbReference type="Rhea" id="RHEA:16169"/>
        <dbReference type="ChEBI" id="CHEBI:15378"/>
        <dbReference type="ChEBI" id="CHEBI:28938"/>
        <dbReference type="ChEBI" id="CHEBI:29985"/>
        <dbReference type="ChEBI" id="CHEBI:30616"/>
        <dbReference type="ChEBI" id="CHEBI:43474"/>
        <dbReference type="ChEBI" id="CHEBI:58359"/>
        <dbReference type="ChEBI" id="CHEBI:456216"/>
        <dbReference type="EC" id="6.3.1.2"/>
    </reaction>
</comment>
<reference evidence="13 14" key="1">
    <citation type="submission" date="2014-06" db="EMBL/GenBank/DDBJ databases">
        <authorList>
            <person name="Swart Estienne"/>
        </authorList>
    </citation>
    <scope>NUCLEOTIDE SEQUENCE [LARGE SCALE GENOMIC DNA]</scope>
    <source>
        <strain evidence="13 14">130c</strain>
    </source>
</reference>
<dbReference type="PROSITE" id="PS51987">
    <property type="entry name" value="GS_CATALYTIC"/>
    <property type="match status" value="1"/>
</dbReference>
<dbReference type="SUPFAM" id="SSF54368">
    <property type="entry name" value="Glutamine synthetase, N-terminal domain"/>
    <property type="match status" value="1"/>
</dbReference>
<dbReference type="Proteomes" id="UP000039865">
    <property type="component" value="Unassembled WGS sequence"/>
</dbReference>
<feature type="domain" description="GS beta-grasp" evidence="11">
    <location>
        <begin position="23"/>
        <end position="105"/>
    </location>
</feature>
<dbReference type="GO" id="GO:0005737">
    <property type="term" value="C:cytoplasm"/>
    <property type="evidence" value="ECO:0007669"/>
    <property type="project" value="UniProtKB-SubCell"/>
</dbReference>
<dbReference type="OMA" id="TKDYADH"/>
<dbReference type="InterPro" id="IPR008146">
    <property type="entry name" value="Gln_synth_cat_dom"/>
</dbReference>
<evidence type="ECO:0000256" key="2">
    <source>
        <dbReference type="ARBA" id="ARBA00009897"/>
    </source>
</evidence>
<dbReference type="InterPro" id="IPR036651">
    <property type="entry name" value="Gln_synt_N_sf"/>
</dbReference>
<evidence type="ECO:0000313" key="14">
    <source>
        <dbReference type="Proteomes" id="UP000039865"/>
    </source>
</evidence>
<feature type="domain" description="GS catalytic" evidence="12">
    <location>
        <begin position="117"/>
        <end position="392"/>
    </location>
</feature>
<evidence type="ECO:0000256" key="6">
    <source>
        <dbReference type="ARBA" id="ARBA00022741"/>
    </source>
</evidence>
<sequence>MSEIAQTFRFYKNLNHLEQKGAIMAEYIWIDGSDTTVRSKSRTLRGEIKSIDDIPVWNYDGSSCYQASTHNSEVILKPVAYYPDPFRSKEYNILVLCESHIWADGDFKELRPANTNFRHYARKIFEAADHQEPWFGIEQEYSVLEHKNKFTVKPLGWPSSGYPGPQGPYYCSVGATNCYGRSIMDAHYKSCLFAGLKIAGTNCETMPGQWEFQIGPVAGIEAGDQLWVARYILMRVAEDFNITITLEPKLFKDFNGAGAHINFSTTIMRSGEQGMDYIHQIIEKLKNQHIMHIQLYGDNSKRLTGQHETSSAEIFTSGVGDRTASVRIPSFTAMNDGLGYIEDRRPASDIDPYVALSAVVDTTVNDGAHIEGLYKAYMEWKEWRKTAEIEEV</sequence>
<dbReference type="EC" id="6.3.1.2" evidence="3"/>
<dbReference type="InParanoid" id="A0A078AG48"/>
<keyword evidence="5" id="KW-0436">Ligase</keyword>
<dbReference type="InterPro" id="IPR027302">
    <property type="entry name" value="Gln_synth_N_conserv_site"/>
</dbReference>
<dbReference type="OrthoDB" id="1936100at2759"/>
<dbReference type="InterPro" id="IPR014746">
    <property type="entry name" value="Gln_synth/guanido_kin_cat_dom"/>
</dbReference>
<dbReference type="FunFam" id="3.30.590.10:FF:000011">
    <property type="entry name" value="Glutamine synthetase"/>
    <property type="match status" value="1"/>
</dbReference>
<keyword evidence="4" id="KW-0963">Cytoplasm</keyword>
<dbReference type="Pfam" id="PF00120">
    <property type="entry name" value="Gln-synt_C"/>
    <property type="match status" value="1"/>
</dbReference>
<dbReference type="GO" id="GO:0006542">
    <property type="term" value="P:glutamine biosynthetic process"/>
    <property type="evidence" value="ECO:0007669"/>
    <property type="project" value="InterPro"/>
</dbReference>
<dbReference type="SUPFAM" id="SSF55931">
    <property type="entry name" value="Glutamine synthetase/guanido kinase"/>
    <property type="match status" value="1"/>
</dbReference>
<protein>
    <recommendedName>
        <fullName evidence="3">glutamine synthetase</fullName>
        <ecNumber evidence="3">6.3.1.2</ecNumber>
    </recommendedName>
</protein>
<dbReference type="GO" id="GO:0004356">
    <property type="term" value="F:glutamine synthetase activity"/>
    <property type="evidence" value="ECO:0007669"/>
    <property type="project" value="UniProtKB-EC"/>
</dbReference>
<evidence type="ECO:0000256" key="1">
    <source>
        <dbReference type="ARBA" id="ARBA00004496"/>
    </source>
</evidence>
<dbReference type="SMART" id="SM01230">
    <property type="entry name" value="Gln-synt_C"/>
    <property type="match status" value="1"/>
</dbReference>
<evidence type="ECO:0000313" key="13">
    <source>
        <dbReference type="EMBL" id="CDW81285.1"/>
    </source>
</evidence>
<evidence type="ECO:0000259" key="11">
    <source>
        <dbReference type="PROSITE" id="PS51986"/>
    </source>
</evidence>
<evidence type="ECO:0000256" key="8">
    <source>
        <dbReference type="ARBA" id="ARBA00049436"/>
    </source>
</evidence>
<dbReference type="InterPro" id="IPR050292">
    <property type="entry name" value="Glutamine_Synthetase"/>
</dbReference>
<dbReference type="PANTHER" id="PTHR20852">
    <property type="entry name" value="GLUTAMINE SYNTHETASE"/>
    <property type="match status" value="1"/>
</dbReference>
<dbReference type="Gene3D" id="3.30.590.10">
    <property type="entry name" value="Glutamine synthetase/guanido kinase, catalytic domain"/>
    <property type="match status" value="1"/>
</dbReference>
<evidence type="ECO:0000256" key="5">
    <source>
        <dbReference type="ARBA" id="ARBA00022598"/>
    </source>
</evidence>